<dbReference type="Pfam" id="PF13193">
    <property type="entry name" value="AMP-binding_C"/>
    <property type="match status" value="1"/>
</dbReference>
<dbReference type="Pfam" id="PF00501">
    <property type="entry name" value="AMP-binding"/>
    <property type="match status" value="1"/>
</dbReference>
<dbReference type="GO" id="GO:0031956">
    <property type="term" value="F:medium-chain fatty acid-CoA ligase activity"/>
    <property type="evidence" value="ECO:0007669"/>
    <property type="project" value="TreeGrafter"/>
</dbReference>
<dbReference type="EMBL" id="FNVD01000003">
    <property type="protein sequence ID" value="SEF66849.1"/>
    <property type="molecule type" value="Genomic_DNA"/>
</dbReference>
<dbReference type="Gene3D" id="3.40.50.12780">
    <property type="entry name" value="N-terminal domain of ligase-like"/>
    <property type="match status" value="1"/>
</dbReference>
<keyword evidence="6" id="KW-1185">Reference proteome</keyword>
<dbReference type="Gene3D" id="3.30.300.30">
    <property type="match status" value="1"/>
</dbReference>
<protein>
    <submittedName>
        <fullName evidence="5">Acyl-CoA synthetase (AMP-forming)/AMP-acid ligase II</fullName>
    </submittedName>
</protein>
<sequence>MTVTRWHGFLDRQIATRPDALAVTDTTGARWSFADLGRAVDALADELRQAGTRAGDRVLVLSENSAASIAALFACSRIGAWALPVNARLTAGELDRILAHAEPAAALMTTAVSPDAQAHADRMGAREITGPFGAMHLATPHPSNPAEEEDVAVLLYTTGTTGTPKGVMLTHDNLCFAGPSSAMIRGLEAEDVIYGVLPVTHVFGLASVVTGGMCAGARIRLEPRFRVERLYQALHEGVTMLSAVPQMHALLMAYTREQGFDRLEGGSLRYVSSGAAPLDPDWKRRAEAFYGVALQNGYGMTETTAAICVTRNEIGDPDISVGPPLPGAEVRIDETVPGGGGGAGEVLTRGPHVMKGYFRNAEATAAALDGQGWLRTGDLGRFDDRGFLHILGRSKELIIHGGFNVYPPEVEAALNEHPKVVQCAVVGHVVDGDEKVLAFVQASPENMPGEEELRAFARERLAGYKRPSRIVVATELPAAPTGKILKHKLVEAFRDRLQQG</sequence>
<dbReference type="PANTHER" id="PTHR43201:SF5">
    <property type="entry name" value="MEDIUM-CHAIN ACYL-COA LIGASE ACSF2, MITOCHONDRIAL"/>
    <property type="match status" value="1"/>
</dbReference>
<keyword evidence="2 5" id="KW-0436">Ligase</keyword>
<gene>
    <name evidence="5" type="ORF">SAMN05421751_10349</name>
</gene>
<dbReference type="InterPro" id="IPR000873">
    <property type="entry name" value="AMP-dep_synth/lig_dom"/>
</dbReference>
<evidence type="ECO:0000259" key="3">
    <source>
        <dbReference type="Pfam" id="PF00501"/>
    </source>
</evidence>
<dbReference type="InterPro" id="IPR020845">
    <property type="entry name" value="AMP-binding_CS"/>
</dbReference>
<dbReference type="GO" id="GO:0006631">
    <property type="term" value="P:fatty acid metabolic process"/>
    <property type="evidence" value="ECO:0007669"/>
    <property type="project" value="TreeGrafter"/>
</dbReference>
<organism evidence="5 6">
    <name type="scientific">Jhaorihella thermophila</name>
    <dbReference type="NCBI Taxonomy" id="488547"/>
    <lineage>
        <taxon>Bacteria</taxon>
        <taxon>Pseudomonadati</taxon>
        <taxon>Pseudomonadota</taxon>
        <taxon>Alphaproteobacteria</taxon>
        <taxon>Rhodobacterales</taxon>
        <taxon>Paracoccaceae</taxon>
        <taxon>Jhaorihella</taxon>
    </lineage>
</organism>
<dbReference type="AlphaFoldDB" id="A0A1H5TVQ2"/>
<name>A0A1H5TVQ2_9RHOB</name>
<dbReference type="PROSITE" id="PS00455">
    <property type="entry name" value="AMP_BINDING"/>
    <property type="match status" value="1"/>
</dbReference>
<feature type="domain" description="AMP-dependent synthetase/ligase" evidence="3">
    <location>
        <begin position="10"/>
        <end position="358"/>
    </location>
</feature>
<evidence type="ECO:0000256" key="1">
    <source>
        <dbReference type="ARBA" id="ARBA00006432"/>
    </source>
</evidence>
<comment type="similarity">
    <text evidence="1">Belongs to the ATP-dependent AMP-binding enzyme family.</text>
</comment>
<dbReference type="InterPro" id="IPR045851">
    <property type="entry name" value="AMP-bd_C_sf"/>
</dbReference>
<dbReference type="InterPro" id="IPR042099">
    <property type="entry name" value="ANL_N_sf"/>
</dbReference>
<dbReference type="SUPFAM" id="SSF56801">
    <property type="entry name" value="Acetyl-CoA synthetase-like"/>
    <property type="match status" value="1"/>
</dbReference>
<dbReference type="OrthoDB" id="9803968at2"/>
<proteinExistence type="inferred from homology"/>
<evidence type="ECO:0000313" key="6">
    <source>
        <dbReference type="Proteomes" id="UP000236742"/>
    </source>
</evidence>
<dbReference type="PANTHER" id="PTHR43201">
    <property type="entry name" value="ACYL-COA SYNTHETASE"/>
    <property type="match status" value="1"/>
</dbReference>
<dbReference type="InterPro" id="IPR025110">
    <property type="entry name" value="AMP-bd_C"/>
</dbReference>
<dbReference type="Proteomes" id="UP000236742">
    <property type="component" value="Unassembled WGS sequence"/>
</dbReference>
<feature type="domain" description="AMP-binding enzyme C-terminal" evidence="4">
    <location>
        <begin position="409"/>
        <end position="483"/>
    </location>
</feature>
<evidence type="ECO:0000256" key="2">
    <source>
        <dbReference type="ARBA" id="ARBA00022598"/>
    </source>
</evidence>
<evidence type="ECO:0000313" key="5">
    <source>
        <dbReference type="EMBL" id="SEF66849.1"/>
    </source>
</evidence>
<evidence type="ECO:0000259" key="4">
    <source>
        <dbReference type="Pfam" id="PF13193"/>
    </source>
</evidence>
<accession>A0A1H5TVQ2</accession>
<reference evidence="5 6" key="1">
    <citation type="submission" date="2016-10" db="EMBL/GenBank/DDBJ databases">
        <authorList>
            <person name="de Groot N.N."/>
        </authorList>
    </citation>
    <scope>NUCLEOTIDE SEQUENCE [LARGE SCALE GENOMIC DNA]</scope>
    <source>
        <strain evidence="5 6">DSM 23413</strain>
    </source>
</reference>
<dbReference type="RefSeq" id="WP_104007035.1">
    <property type="nucleotide sequence ID" value="NZ_FNVD01000003.1"/>
</dbReference>